<dbReference type="OrthoDB" id="894273at2"/>
<organism evidence="1 2">
    <name type="scientific">Pontibacter ummariensis</name>
    <dbReference type="NCBI Taxonomy" id="1610492"/>
    <lineage>
        <taxon>Bacteria</taxon>
        <taxon>Pseudomonadati</taxon>
        <taxon>Bacteroidota</taxon>
        <taxon>Cytophagia</taxon>
        <taxon>Cytophagales</taxon>
        <taxon>Hymenobacteraceae</taxon>
        <taxon>Pontibacter</taxon>
    </lineage>
</organism>
<dbReference type="AlphaFoldDB" id="A0A239KAF4"/>
<keyword evidence="2" id="KW-1185">Reference proteome</keyword>
<protein>
    <recommendedName>
        <fullName evidence="3">SpoIIAA-like</fullName>
    </recommendedName>
</protein>
<dbReference type="EMBL" id="FZOQ01000027">
    <property type="protein sequence ID" value="SNT14619.1"/>
    <property type="molecule type" value="Genomic_DNA"/>
</dbReference>
<name>A0A239KAF4_9BACT</name>
<reference evidence="2" key="1">
    <citation type="submission" date="2017-06" db="EMBL/GenBank/DDBJ databases">
        <authorList>
            <person name="Varghese N."/>
            <person name="Submissions S."/>
        </authorList>
    </citation>
    <scope>NUCLEOTIDE SEQUENCE [LARGE SCALE GENOMIC DNA]</scope>
    <source>
        <strain evidence="2">NKM1</strain>
    </source>
</reference>
<accession>A0A239KAF4</accession>
<proteinExistence type="predicted"/>
<evidence type="ECO:0000313" key="1">
    <source>
        <dbReference type="EMBL" id="SNT14619.1"/>
    </source>
</evidence>
<evidence type="ECO:0000313" key="2">
    <source>
        <dbReference type="Proteomes" id="UP000198432"/>
    </source>
</evidence>
<dbReference type="Proteomes" id="UP000198432">
    <property type="component" value="Unassembled WGS sequence"/>
</dbReference>
<evidence type="ECO:0008006" key="3">
    <source>
        <dbReference type="Google" id="ProtNLM"/>
    </source>
</evidence>
<gene>
    <name evidence="1" type="ORF">SAMN06296052_12737</name>
</gene>
<dbReference type="RefSeq" id="WP_089321263.1">
    <property type="nucleotide sequence ID" value="NZ_FZOQ01000027.1"/>
</dbReference>
<sequence>MVCFHSEYLHTELYEEQGVLVSQWYGKCTSQQYRDAHARFAYIVKQKNIQFAISDRRLLPPISQEDIDWTVNVFAKQFCQLPLKRFAYINCFNEAAGAQLQTFLSNPFCKIPFEVKVFEDLTSAYDWLVSVKA</sequence>